<keyword evidence="2" id="KW-1185">Reference proteome</keyword>
<evidence type="ECO:0000313" key="2">
    <source>
        <dbReference type="Proteomes" id="UP001642406"/>
    </source>
</evidence>
<dbReference type="EMBL" id="CAWUHC010000155">
    <property type="protein sequence ID" value="CAK7236258.1"/>
    <property type="molecule type" value="Genomic_DNA"/>
</dbReference>
<organism evidence="1 2">
    <name type="scientific">Sporothrix bragantina</name>
    <dbReference type="NCBI Taxonomy" id="671064"/>
    <lineage>
        <taxon>Eukaryota</taxon>
        <taxon>Fungi</taxon>
        <taxon>Dikarya</taxon>
        <taxon>Ascomycota</taxon>
        <taxon>Pezizomycotina</taxon>
        <taxon>Sordariomycetes</taxon>
        <taxon>Sordariomycetidae</taxon>
        <taxon>Ophiostomatales</taxon>
        <taxon>Ophiostomataceae</taxon>
        <taxon>Sporothrix</taxon>
    </lineage>
</organism>
<protein>
    <submittedName>
        <fullName evidence="1">Uncharacterized protein</fullName>
    </submittedName>
</protein>
<reference evidence="1 2" key="1">
    <citation type="submission" date="2024-01" db="EMBL/GenBank/DDBJ databases">
        <authorList>
            <person name="Allen C."/>
            <person name="Tagirdzhanova G."/>
        </authorList>
    </citation>
    <scope>NUCLEOTIDE SEQUENCE [LARGE SCALE GENOMIC DNA]</scope>
</reference>
<proteinExistence type="predicted"/>
<comment type="caution">
    <text evidence="1">The sequence shown here is derived from an EMBL/GenBank/DDBJ whole genome shotgun (WGS) entry which is preliminary data.</text>
</comment>
<gene>
    <name evidence="1" type="ORF">SBRCBS47491_009577</name>
</gene>
<evidence type="ECO:0000313" key="1">
    <source>
        <dbReference type="EMBL" id="CAK7236258.1"/>
    </source>
</evidence>
<accession>A0ABP0CW20</accession>
<dbReference type="Proteomes" id="UP001642406">
    <property type="component" value="Unassembled WGS sequence"/>
</dbReference>
<name>A0ABP0CW20_9PEZI</name>
<sequence>MVLSRGEHIRVPAPAESITKLDASGQLATTTTTATIIDAYKLQDLKTYTHCHEVLLACTAVLSEIDEAAMPTTTIALHTRGPPGFADFGAGDFPDNDTNLYTISVYSEDNDPNVTFEDGRVPVWKWLKPASPYGPLQGFWETELAQALEDGAWRGGSELMLLVAGVSESTRGSIVGRKVTTLEMATRR</sequence>